<name>X1DJE4_9ZZZZ</name>
<evidence type="ECO:0000313" key="2">
    <source>
        <dbReference type="EMBL" id="GAH20996.1"/>
    </source>
</evidence>
<feature type="non-terminal residue" evidence="2">
    <location>
        <position position="45"/>
    </location>
</feature>
<sequence length="45" mass="5070">MRVEMRKQIARLTSNILSPPVTATISILLVLTVLLDNEERPVKPL</sequence>
<evidence type="ECO:0000256" key="1">
    <source>
        <dbReference type="SAM" id="Phobius"/>
    </source>
</evidence>
<proteinExistence type="predicted"/>
<protein>
    <submittedName>
        <fullName evidence="2">Uncharacterized protein</fullName>
    </submittedName>
</protein>
<comment type="caution">
    <text evidence="2">The sequence shown here is derived from an EMBL/GenBank/DDBJ whole genome shotgun (WGS) entry which is preliminary data.</text>
</comment>
<dbReference type="EMBL" id="BART01040829">
    <property type="protein sequence ID" value="GAH20996.1"/>
    <property type="molecule type" value="Genomic_DNA"/>
</dbReference>
<gene>
    <name evidence="2" type="ORF">S01H4_66172</name>
</gene>
<dbReference type="AlphaFoldDB" id="X1DJE4"/>
<keyword evidence="1" id="KW-0472">Membrane</keyword>
<reference evidence="2" key="1">
    <citation type="journal article" date="2014" name="Front. Microbiol.">
        <title>High frequency of phylogenetically diverse reductive dehalogenase-homologous genes in deep subseafloor sedimentary metagenomes.</title>
        <authorList>
            <person name="Kawai M."/>
            <person name="Futagami T."/>
            <person name="Toyoda A."/>
            <person name="Takaki Y."/>
            <person name="Nishi S."/>
            <person name="Hori S."/>
            <person name="Arai W."/>
            <person name="Tsubouchi T."/>
            <person name="Morono Y."/>
            <person name="Uchiyama I."/>
            <person name="Ito T."/>
            <person name="Fujiyama A."/>
            <person name="Inagaki F."/>
            <person name="Takami H."/>
        </authorList>
    </citation>
    <scope>NUCLEOTIDE SEQUENCE</scope>
    <source>
        <strain evidence="2">Expedition CK06-06</strain>
    </source>
</reference>
<accession>X1DJE4</accession>
<keyword evidence="1" id="KW-1133">Transmembrane helix</keyword>
<organism evidence="2">
    <name type="scientific">marine sediment metagenome</name>
    <dbReference type="NCBI Taxonomy" id="412755"/>
    <lineage>
        <taxon>unclassified sequences</taxon>
        <taxon>metagenomes</taxon>
        <taxon>ecological metagenomes</taxon>
    </lineage>
</organism>
<feature type="transmembrane region" description="Helical" evidence="1">
    <location>
        <begin position="12"/>
        <end position="35"/>
    </location>
</feature>
<keyword evidence="1" id="KW-0812">Transmembrane</keyword>